<accession>A0A558QZG3</accession>
<proteinExistence type="predicted"/>
<name>A0A558QZG3_9SPHN</name>
<comment type="caution">
    <text evidence="1">The sequence shown here is derived from an EMBL/GenBank/DDBJ whole genome shotgun (WGS) entry which is preliminary data.</text>
</comment>
<evidence type="ECO:0000313" key="2">
    <source>
        <dbReference type="Proteomes" id="UP000318681"/>
    </source>
</evidence>
<reference evidence="1 2" key="1">
    <citation type="submission" date="2019-07" db="EMBL/GenBank/DDBJ databases">
        <title>Sphingomonas solaris sp. nov., isolated from a solar panel from Boston, Massachusetts.</title>
        <authorList>
            <person name="Tanner K."/>
            <person name="Pascual J."/>
            <person name="Mancuso C."/>
            <person name="Pereto J."/>
            <person name="Khalil A."/>
            <person name="Vilanova C."/>
        </authorList>
    </citation>
    <scope>NUCLEOTIDE SEQUENCE [LARGE SCALE GENOMIC DNA]</scope>
    <source>
        <strain evidence="1 2">R4DWN</strain>
    </source>
</reference>
<dbReference type="AlphaFoldDB" id="A0A558QZG3"/>
<dbReference type="Proteomes" id="UP000318681">
    <property type="component" value="Unassembled WGS sequence"/>
</dbReference>
<sequence length="158" mass="16161">MRTIGTCLMAPLVLAGCGSSGDGAAGGSKVTGATPPAGPAIVTPAGSSSTVAIPEAPIDKPTVAAPFTDAWLGKWVGVEGLALTIARGDRPDTYRLHVALMDGVNDYIGTAAGETIRFERDGQTATIRATTGAETGLKWLADKKNCLTIREGEGFCRD</sequence>
<evidence type="ECO:0008006" key="3">
    <source>
        <dbReference type="Google" id="ProtNLM"/>
    </source>
</evidence>
<dbReference type="RefSeq" id="WP_145153358.1">
    <property type="nucleotide sequence ID" value="NZ_VNIM01000063.1"/>
</dbReference>
<dbReference type="EMBL" id="VNIM01000063">
    <property type="protein sequence ID" value="TVV72520.1"/>
    <property type="molecule type" value="Genomic_DNA"/>
</dbReference>
<dbReference type="PROSITE" id="PS51257">
    <property type="entry name" value="PROKAR_LIPOPROTEIN"/>
    <property type="match status" value="1"/>
</dbReference>
<dbReference type="OrthoDB" id="6985970at2"/>
<protein>
    <recommendedName>
        <fullName evidence="3">Lipoprotein</fullName>
    </recommendedName>
</protein>
<gene>
    <name evidence="1" type="ORF">FOY91_14380</name>
</gene>
<organism evidence="1 2">
    <name type="scientific">Alterirhizorhabdus solaris</name>
    <dbReference type="NCBI Taxonomy" id="2529389"/>
    <lineage>
        <taxon>Bacteria</taxon>
        <taxon>Pseudomonadati</taxon>
        <taxon>Pseudomonadota</taxon>
        <taxon>Alphaproteobacteria</taxon>
        <taxon>Sphingomonadales</taxon>
        <taxon>Rhizorhabdaceae</taxon>
        <taxon>Alterirhizorhabdus</taxon>
    </lineage>
</organism>
<evidence type="ECO:0000313" key="1">
    <source>
        <dbReference type="EMBL" id="TVV72520.1"/>
    </source>
</evidence>
<keyword evidence="2" id="KW-1185">Reference proteome</keyword>